<sequence>MRSSILIAAATTSCAHAFVQAPAPSRSSSLNMGVFDGVKEAFGADGMGELSVERETPIDRWMGWNTKSVDSPQDAVGSKTPLNFIDSMDTKNYVSTSLAKPMGIVFEENDSEFGGIFVLEITEGSSAEIDGTLRPGDQLVSVGGTKVSGLQFEEALGKIIESTEEKVKLVFFRGPAKFLYGPAGASQSWLDEFIKGEAQ</sequence>
<organism evidence="2 3">
    <name type="scientific">Discostella pseudostelligera</name>
    <dbReference type="NCBI Taxonomy" id="259834"/>
    <lineage>
        <taxon>Eukaryota</taxon>
        <taxon>Sar</taxon>
        <taxon>Stramenopiles</taxon>
        <taxon>Ochrophyta</taxon>
        <taxon>Bacillariophyta</taxon>
        <taxon>Coscinodiscophyceae</taxon>
        <taxon>Thalassiosirophycidae</taxon>
        <taxon>Stephanodiscales</taxon>
        <taxon>Stephanodiscaceae</taxon>
        <taxon>Discostella</taxon>
    </lineage>
</organism>
<comment type="caution">
    <text evidence="2">The sequence shown here is derived from an EMBL/GenBank/DDBJ whole genome shotgun (WGS) entry which is preliminary data.</text>
</comment>
<dbReference type="SUPFAM" id="SSF50156">
    <property type="entry name" value="PDZ domain-like"/>
    <property type="match status" value="1"/>
</dbReference>
<dbReference type="Proteomes" id="UP001530293">
    <property type="component" value="Unassembled WGS sequence"/>
</dbReference>
<accession>A0ABD3MFD2</accession>
<dbReference type="EMBL" id="JALLBG020000137">
    <property type="protein sequence ID" value="KAL3762302.1"/>
    <property type="molecule type" value="Genomic_DNA"/>
</dbReference>
<dbReference type="AlphaFoldDB" id="A0ABD3MFD2"/>
<dbReference type="Pfam" id="PF00595">
    <property type="entry name" value="PDZ"/>
    <property type="match status" value="1"/>
</dbReference>
<evidence type="ECO:0000313" key="2">
    <source>
        <dbReference type="EMBL" id="KAL3762302.1"/>
    </source>
</evidence>
<reference evidence="2 3" key="1">
    <citation type="submission" date="2024-10" db="EMBL/GenBank/DDBJ databases">
        <title>Updated reference genomes for cyclostephanoid diatoms.</title>
        <authorList>
            <person name="Roberts W.R."/>
            <person name="Alverson A.J."/>
        </authorList>
    </citation>
    <scope>NUCLEOTIDE SEQUENCE [LARGE SCALE GENOMIC DNA]</scope>
    <source>
        <strain evidence="2 3">AJA232-27</strain>
    </source>
</reference>
<dbReference type="InterPro" id="IPR001478">
    <property type="entry name" value="PDZ"/>
</dbReference>
<dbReference type="InterPro" id="IPR036034">
    <property type="entry name" value="PDZ_sf"/>
</dbReference>
<dbReference type="PROSITE" id="PS50106">
    <property type="entry name" value="PDZ"/>
    <property type="match status" value="1"/>
</dbReference>
<evidence type="ECO:0000313" key="3">
    <source>
        <dbReference type="Proteomes" id="UP001530293"/>
    </source>
</evidence>
<keyword evidence="3" id="KW-1185">Reference proteome</keyword>
<proteinExistence type="predicted"/>
<gene>
    <name evidence="2" type="ORF">ACHAWU_000949</name>
</gene>
<dbReference type="CDD" id="cd00136">
    <property type="entry name" value="PDZ_canonical"/>
    <property type="match status" value="1"/>
</dbReference>
<evidence type="ECO:0000259" key="1">
    <source>
        <dbReference type="PROSITE" id="PS50106"/>
    </source>
</evidence>
<feature type="domain" description="PDZ" evidence="1">
    <location>
        <begin position="102"/>
        <end position="155"/>
    </location>
</feature>
<dbReference type="SMART" id="SM00228">
    <property type="entry name" value="PDZ"/>
    <property type="match status" value="1"/>
</dbReference>
<dbReference type="Gene3D" id="2.30.42.10">
    <property type="match status" value="1"/>
</dbReference>
<name>A0ABD3MFD2_9STRA</name>
<protein>
    <recommendedName>
        <fullName evidence="1">PDZ domain-containing protein</fullName>
    </recommendedName>
</protein>